<dbReference type="WBParaSite" id="OFLC_0001136001-mRNA-1">
    <property type="protein sequence ID" value="OFLC_0001136001-mRNA-1"/>
    <property type="gene ID" value="OFLC_0001136001"/>
</dbReference>
<accession>A0A183HV48</accession>
<evidence type="ECO:0000313" key="1">
    <source>
        <dbReference type="EMBL" id="VDO75898.1"/>
    </source>
</evidence>
<sequence length="47" mass="5364">MLHDRFAHQNRFGPQSEFLLASSSSDIIHHLSGFNEFTNPLTLCFIS</sequence>
<evidence type="ECO:0000313" key="3">
    <source>
        <dbReference type="WBParaSite" id="OFLC_0001136001-mRNA-1"/>
    </source>
</evidence>
<proteinExistence type="predicted"/>
<dbReference type="Proteomes" id="UP000267606">
    <property type="component" value="Unassembled WGS sequence"/>
</dbReference>
<name>A0A183HV48_9BILA</name>
<organism evidence="3">
    <name type="scientific">Onchocerca flexuosa</name>
    <dbReference type="NCBI Taxonomy" id="387005"/>
    <lineage>
        <taxon>Eukaryota</taxon>
        <taxon>Metazoa</taxon>
        <taxon>Ecdysozoa</taxon>
        <taxon>Nematoda</taxon>
        <taxon>Chromadorea</taxon>
        <taxon>Rhabditida</taxon>
        <taxon>Spirurina</taxon>
        <taxon>Spiruromorpha</taxon>
        <taxon>Filarioidea</taxon>
        <taxon>Onchocercidae</taxon>
        <taxon>Onchocerca</taxon>
    </lineage>
</organism>
<evidence type="ECO:0000313" key="2">
    <source>
        <dbReference type="Proteomes" id="UP000267606"/>
    </source>
</evidence>
<dbReference type="AlphaFoldDB" id="A0A183HV48"/>
<reference evidence="1 2" key="2">
    <citation type="submission" date="2018-11" db="EMBL/GenBank/DDBJ databases">
        <authorList>
            <consortium name="Pathogen Informatics"/>
        </authorList>
    </citation>
    <scope>NUCLEOTIDE SEQUENCE [LARGE SCALE GENOMIC DNA]</scope>
</reference>
<protein>
    <submittedName>
        <fullName evidence="1 3">Uncharacterized protein</fullName>
    </submittedName>
</protein>
<gene>
    <name evidence="1" type="ORF">OFLC_LOCUS11360</name>
</gene>
<reference evidence="3" key="1">
    <citation type="submission" date="2016-06" db="UniProtKB">
        <authorList>
            <consortium name="WormBaseParasite"/>
        </authorList>
    </citation>
    <scope>IDENTIFICATION</scope>
</reference>
<keyword evidence="2" id="KW-1185">Reference proteome</keyword>
<dbReference type="EMBL" id="UZAJ01016332">
    <property type="protein sequence ID" value="VDO75898.1"/>
    <property type="molecule type" value="Genomic_DNA"/>
</dbReference>